<dbReference type="InterPro" id="IPR029056">
    <property type="entry name" value="Ribokinase-like"/>
</dbReference>
<feature type="domain" description="Carbohydrate kinase PfkB" evidence="5">
    <location>
        <begin position="68"/>
        <end position="295"/>
    </location>
</feature>
<evidence type="ECO:0000313" key="6">
    <source>
        <dbReference type="EMBL" id="KMZ63238.1"/>
    </source>
</evidence>
<dbReference type="PROSITE" id="PS00584">
    <property type="entry name" value="PFKB_KINASES_2"/>
    <property type="match status" value="1"/>
</dbReference>
<evidence type="ECO:0000259" key="5">
    <source>
        <dbReference type="Pfam" id="PF00294"/>
    </source>
</evidence>
<dbReference type="AlphaFoldDB" id="A0A0K9P2N8"/>
<name>A0A0K9P2N8_ZOSMR</name>
<dbReference type="EMBL" id="LFYR01001258">
    <property type="protein sequence ID" value="KMZ63238.1"/>
    <property type="molecule type" value="Genomic_DNA"/>
</dbReference>
<evidence type="ECO:0000256" key="2">
    <source>
        <dbReference type="ARBA" id="ARBA00022679"/>
    </source>
</evidence>
<gene>
    <name evidence="6" type="ORF">ZOSMA_41G00820</name>
</gene>
<keyword evidence="3 4" id="KW-0418">Kinase</keyword>
<protein>
    <submittedName>
        <fullName evidence="6">PfkB-like carbohydrate kinase family protein</fullName>
    </submittedName>
</protein>
<dbReference type="CDD" id="cd01945">
    <property type="entry name" value="ribokinase_group_B"/>
    <property type="match status" value="1"/>
</dbReference>
<keyword evidence="2 4" id="KW-0808">Transferase</keyword>
<dbReference type="Proteomes" id="UP000036987">
    <property type="component" value="Unassembled WGS sequence"/>
</dbReference>
<dbReference type="InterPro" id="IPR002173">
    <property type="entry name" value="Carboh/pur_kinase_PfkB_CS"/>
</dbReference>
<dbReference type="InterPro" id="IPR052562">
    <property type="entry name" value="Ketohexokinase-related"/>
</dbReference>
<comment type="caution">
    <text evidence="6">The sequence shown here is derived from an EMBL/GenBank/DDBJ whole genome shotgun (WGS) entry which is preliminary data.</text>
</comment>
<dbReference type="Pfam" id="PF00294">
    <property type="entry name" value="PfkB"/>
    <property type="match status" value="2"/>
</dbReference>
<dbReference type="PANTHER" id="PTHR42774">
    <property type="entry name" value="PHOSPHOTRANSFERASE SYSTEM TRANSPORT PROTEIN"/>
    <property type="match status" value="1"/>
</dbReference>
<accession>A0A0K9P2N8</accession>
<dbReference type="OMA" id="CSGMPPE"/>
<dbReference type="GO" id="GO:0016301">
    <property type="term" value="F:kinase activity"/>
    <property type="evidence" value="ECO:0007669"/>
    <property type="project" value="UniProtKB-KW"/>
</dbReference>
<evidence type="ECO:0000256" key="1">
    <source>
        <dbReference type="ARBA" id="ARBA00010688"/>
    </source>
</evidence>
<dbReference type="STRING" id="29655.A0A0K9P2N8"/>
<organism evidence="6 7">
    <name type="scientific">Zostera marina</name>
    <name type="common">Eelgrass</name>
    <dbReference type="NCBI Taxonomy" id="29655"/>
    <lineage>
        <taxon>Eukaryota</taxon>
        <taxon>Viridiplantae</taxon>
        <taxon>Streptophyta</taxon>
        <taxon>Embryophyta</taxon>
        <taxon>Tracheophyta</taxon>
        <taxon>Spermatophyta</taxon>
        <taxon>Magnoliopsida</taxon>
        <taxon>Liliopsida</taxon>
        <taxon>Zosteraceae</taxon>
        <taxon>Zostera</taxon>
    </lineage>
</organism>
<dbReference type="InterPro" id="IPR002139">
    <property type="entry name" value="Ribo/fructo_kinase"/>
</dbReference>
<dbReference type="InterPro" id="IPR011611">
    <property type="entry name" value="PfkB_dom"/>
</dbReference>
<dbReference type="SUPFAM" id="SSF53613">
    <property type="entry name" value="Ribokinase-like"/>
    <property type="match status" value="1"/>
</dbReference>
<keyword evidence="7" id="KW-1185">Reference proteome</keyword>
<proteinExistence type="inferred from homology"/>
<sequence length="413" mass="44656">MISIPNIIPNSTFFYSKSTFCVHRQSLSRRHLLRAEKMSEETSASPSLTEIPHFPERQIIIGVGGVGVDYLATVTNFPKPDDKIRSTNLKVQGGGNTGNALTCAARLGLKPRLISKVANDAQGSSILSELEADGVDTSYIVVSKEGNSPFTYIIVDNETNSRTCIHTAGYPPMVPADLFQSSLFSALDGAKLAYFDVRLHEAALVVAKEAFQKNIPILVDAERKREGLDDLLNLASYVVCTEKFPQTWSEAPSIPSALVAMLLRLPNIRFVIVTLGERGCIMLERSVVEPPSTQEAKVDIVLEKLQKEINSSTYHPICISSKSSLRLSADGIGTVNGKVYLGTAEKIPSSELIDTTGAGDAFIGAILYALCTGMPPEKMLPFASEVAASGCRALGARTGLPFYTDSRLAHFLQ</sequence>
<comment type="similarity">
    <text evidence="1 4">Belongs to the carbohydrate kinase PfkB family.</text>
</comment>
<dbReference type="PRINTS" id="PR00990">
    <property type="entry name" value="RIBOKINASE"/>
</dbReference>
<dbReference type="Gene3D" id="3.40.1190.20">
    <property type="match status" value="1"/>
</dbReference>
<dbReference type="PANTHER" id="PTHR42774:SF3">
    <property type="entry name" value="KETOHEXOKINASE"/>
    <property type="match status" value="1"/>
</dbReference>
<dbReference type="OrthoDB" id="204058at2759"/>
<evidence type="ECO:0000313" key="7">
    <source>
        <dbReference type="Proteomes" id="UP000036987"/>
    </source>
</evidence>
<evidence type="ECO:0000256" key="3">
    <source>
        <dbReference type="ARBA" id="ARBA00022777"/>
    </source>
</evidence>
<evidence type="ECO:0000256" key="4">
    <source>
        <dbReference type="RuleBase" id="RU003704"/>
    </source>
</evidence>
<reference evidence="7" key="1">
    <citation type="journal article" date="2016" name="Nature">
        <title>The genome of the seagrass Zostera marina reveals angiosperm adaptation to the sea.</title>
        <authorList>
            <person name="Olsen J.L."/>
            <person name="Rouze P."/>
            <person name="Verhelst B."/>
            <person name="Lin Y.-C."/>
            <person name="Bayer T."/>
            <person name="Collen J."/>
            <person name="Dattolo E."/>
            <person name="De Paoli E."/>
            <person name="Dittami S."/>
            <person name="Maumus F."/>
            <person name="Michel G."/>
            <person name="Kersting A."/>
            <person name="Lauritano C."/>
            <person name="Lohaus R."/>
            <person name="Toepel M."/>
            <person name="Tonon T."/>
            <person name="Vanneste K."/>
            <person name="Amirebrahimi M."/>
            <person name="Brakel J."/>
            <person name="Bostroem C."/>
            <person name="Chovatia M."/>
            <person name="Grimwood J."/>
            <person name="Jenkins J.W."/>
            <person name="Jueterbock A."/>
            <person name="Mraz A."/>
            <person name="Stam W.T."/>
            <person name="Tice H."/>
            <person name="Bornberg-Bauer E."/>
            <person name="Green P.J."/>
            <person name="Pearson G.A."/>
            <person name="Procaccini G."/>
            <person name="Duarte C.M."/>
            <person name="Schmutz J."/>
            <person name="Reusch T.B.H."/>
            <person name="Van de Peer Y."/>
        </authorList>
    </citation>
    <scope>NUCLEOTIDE SEQUENCE [LARGE SCALE GENOMIC DNA]</scope>
    <source>
        <strain evidence="7">cv. Finnish</strain>
    </source>
</reference>
<feature type="domain" description="Carbohydrate kinase PfkB" evidence="5">
    <location>
        <begin position="328"/>
        <end position="401"/>
    </location>
</feature>